<feature type="compositionally biased region" description="Low complexity" evidence="1">
    <location>
        <begin position="152"/>
        <end position="161"/>
    </location>
</feature>
<evidence type="ECO:0000313" key="3">
    <source>
        <dbReference type="Proteomes" id="UP001432322"/>
    </source>
</evidence>
<evidence type="ECO:0000313" key="2">
    <source>
        <dbReference type="EMBL" id="GMT17945.1"/>
    </source>
</evidence>
<protein>
    <submittedName>
        <fullName evidence="2">Uncharacterized protein</fullName>
    </submittedName>
</protein>
<feature type="non-terminal residue" evidence="2">
    <location>
        <position position="1"/>
    </location>
</feature>
<feature type="compositionally biased region" description="Low complexity" evidence="1">
    <location>
        <begin position="260"/>
        <end position="271"/>
    </location>
</feature>
<name>A0AAV5VE38_9BILA</name>
<feature type="region of interest" description="Disordered" evidence="1">
    <location>
        <begin position="357"/>
        <end position="408"/>
    </location>
</feature>
<dbReference type="EMBL" id="BTSY01000003">
    <property type="protein sequence ID" value="GMT17945.1"/>
    <property type="molecule type" value="Genomic_DNA"/>
</dbReference>
<sequence>AAAAAGCDENMPPSDGGRPADFSYTPISADGDPHSKDWSMDVISLLLKTYAYEDGAMVGPMNVKEGIIMRSDGSVEDICSSILQVDASLRARYHMTTTLAGARRFGPHAAAARNAQTDSVAAEIASAIDDFLGNYVPDDSNGGMQPQPLLQHMQHQQQYQQHGHDGMPHPHHPHYHHSQQLQLQPLQPFFSSPYNYENDCQLEESYGGCSENEPPTVAAAAAAAAGYYVPGGHQEGAGPKVAPMRYGVSNNQRPQLQQHYGGRQLQQLQQDQKPRPLQPRSAHEMDNKTGFHLSGGLPTSQPFVPARQRDGLSSAPPLADSSHSPFPPPAHLVARSETAAPARRPFGRLRCGAAAPHANNWTDGASAPGKTSPVSAHHPYHQSGSHHHHNHVPRHRAGARSSILKPRN</sequence>
<gene>
    <name evidence="2" type="ORF">PFISCL1PPCAC_9242</name>
</gene>
<feature type="region of interest" description="Disordered" evidence="1">
    <location>
        <begin position="1"/>
        <end position="28"/>
    </location>
</feature>
<organism evidence="2 3">
    <name type="scientific">Pristionchus fissidentatus</name>
    <dbReference type="NCBI Taxonomy" id="1538716"/>
    <lineage>
        <taxon>Eukaryota</taxon>
        <taxon>Metazoa</taxon>
        <taxon>Ecdysozoa</taxon>
        <taxon>Nematoda</taxon>
        <taxon>Chromadorea</taxon>
        <taxon>Rhabditida</taxon>
        <taxon>Rhabditina</taxon>
        <taxon>Diplogasteromorpha</taxon>
        <taxon>Diplogasteroidea</taxon>
        <taxon>Neodiplogasteridae</taxon>
        <taxon>Pristionchus</taxon>
    </lineage>
</organism>
<feature type="region of interest" description="Disordered" evidence="1">
    <location>
        <begin position="260"/>
        <end position="338"/>
    </location>
</feature>
<feature type="region of interest" description="Disordered" evidence="1">
    <location>
        <begin position="152"/>
        <end position="177"/>
    </location>
</feature>
<feature type="compositionally biased region" description="Basic residues" evidence="1">
    <location>
        <begin position="378"/>
        <end position="398"/>
    </location>
</feature>
<dbReference type="AlphaFoldDB" id="A0AAV5VE38"/>
<keyword evidence="3" id="KW-1185">Reference proteome</keyword>
<evidence type="ECO:0000256" key="1">
    <source>
        <dbReference type="SAM" id="MobiDB-lite"/>
    </source>
</evidence>
<reference evidence="2" key="1">
    <citation type="submission" date="2023-10" db="EMBL/GenBank/DDBJ databases">
        <title>Genome assembly of Pristionchus species.</title>
        <authorList>
            <person name="Yoshida K."/>
            <person name="Sommer R.J."/>
        </authorList>
    </citation>
    <scope>NUCLEOTIDE SEQUENCE</scope>
    <source>
        <strain evidence="2">RS5133</strain>
    </source>
</reference>
<accession>A0AAV5VE38</accession>
<dbReference type="Proteomes" id="UP001432322">
    <property type="component" value="Unassembled WGS sequence"/>
</dbReference>
<proteinExistence type="predicted"/>
<comment type="caution">
    <text evidence="2">The sequence shown here is derived from an EMBL/GenBank/DDBJ whole genome shotgun (WGS) entry which is preliminary data.</text>
</comment>